<evidence type="ECO:0000256" key="1">
    <source>
        <dbReference type="SAM" id="MobiDB-lite"/>
    </source>
</evidence>
<reference evidence="2" key="1">
    <citation type="submission" date="2021-01" db="EMBL/GenBank/DDBJ databases">
        <authorList>
            <person name="Corre E."/>
            <person name="Pelletier E."/>
            <person name="Niang G."/>
            <person name="Scheremetjew M."/>
            <person name="Finn R."/>
            <person name="Kale V."/>
            <person name="Holt S."/>
            <person name="Cochrane G."/>
            <person name="Meng A."/>
            <person name="Brown T."/>
            <person name="Cohen L."/>
        </authorList>
    </citation>
    <scope>NUCLEOTIDE SEQUENCE</scope>
    <source>
        <strain evidence="2">NIES-2562</strain>
    </source>
</reference>
<organism evidence="2">
    <name type="scientific">Palpitomonas bilix</name>
    <dbReference type="NCBI Taxonomy" id="652834"/>
    <lineage>
        <taxon>Eukaryota</taxon>
        <taxon>Eukaryota incertae sedis</taxon>
    </lineage>
</organism>
<sequence>MVASARRGVIGLDESDAKKALSLCLNAMKMVFHFYAGSTSTGHSAGNTQRNAYISGREDVSGMRMSYACFFNFARDIGLFPSYLSKVGLWVAFTTAMGKGEEEGLLVSSWSGSGVGASKCEAEGALHFEGFVRSLAAAAGLCFCRTSALPPSSFTPAWMRMLEVVMQGVRKRLFIDPRLSTSIQSLHTFKLTLAENGGGEGREEEEVGEVEEHSASKKSLYPSYRGDTDPASTHSPSRAGAEEVFAALAKRYS</sequence>
<gene>
    <name evidence="2" type="ORF">PBIL07802_LOCUS18562</name>
</gene>
<dbReference type="AlphaFoldDB" id="A0A7S3DFS3"/>
<feature type="region of interest" description="Disordered" evidence="1">
    <location>
        <begin position="194"/>
        <end position="240"/>
    </location>
</feature>
<name>A0A7S3DFS3_9EUKA</name>
<proteinExistence type="predicted"/>
<accession>A0A7S3DFS3</accession>
<evidence type="ECO:0000313" key="2">
    <source>
        <dbReference type="EMBL" id="CAE0256307.1"/>
    </source>
</evidence>
<protein>
    <submittedName>
        <fullName evidence="2">Uncharacterized protein</fullName>
    </submittedName>
</protein>
<dbReference type="EMBL" id="HBIB01028489">
    <property type="protein sequence ID" value="CAE0256307.1"/>
    <property type="molecule type" value="Transcribed_RNA"/>
</dbReference>